<dbReference type="Proteomes" id="UP001357485">
    <property type="component" value="Unassembled WGS sequence"/>
</dbReference>
<dbReference type="Gene3D" id="3.50.50.60">
    <property type="entry name" value="FAD/NAD(P)-binding domain"/>
    <property type="match status" value="1"/>
</dbReference>
<dbReference type="InterPro" id="IPR036188">
    <property type="entry name" value="FAD/NAD-bd_sf"/>
</dbReference>
<dbReference type="InterPro" id="IPR051209">
    <property type="entry name" value="FAD-bind_Monooxygenase_sf"/>
</dbReference>
<evidence type="ECO:0000313" key="3">
    <source>
        <dbReference type="EMBL" id="KAK5282054.1"/>
    </source>
</evidence>
<feature type="non-terminal residue" evidence="3">
    <location>
        <position position="97"/>
    </location>
</feature>
<keyword evidence="4" id="KW-1185">Reference proteome</keyword>
<evidence type="ECO:0000256" key="1">
    <source>
        <dbReference type="ARBA" id="ARBA00010139"/>
    </source>
</evidence>
<reference evidence="3 4" key="1">
    <citation type="submission" date="2023-08" db="EMBL/GenBank/DDBJ databases">
        <title>Black Yeasts Isolated from many extreme environments.</title>
        <authorList>
            <person name="Coleine C."/>
            <person name="Stajich J.E."/>
            <person name="Selbmann L."/>
        </authorList>
    </citation>
    <scope>NUCLEOTIDE SEQUENCE [LARGE SCALE GENOMIC DNA]</scope>
    <source>
        <strain evidence="3 4">CCFEE 536</strain>
    </source>
</reference>
<accession>A0ABR0M583</accession>
<feature type="region of interest" description="Disordered" evidence="2">
    <location>
        <begin position="1"/>
        <end position="45"/>
    </location>
</feature>
<dbReference type="PANTHER" id="PTHR42877">
    <property type="entry name" value="L-ORNITHINE N(5)-MONOOXYGENASE-RELATED"/>
    <property type="match status" value="1"/>
</dbReference>
<comment type="caution">
    <text evidence="3">The sequence shown here is derived from an EMBL/GenBank/DDBJ whole genome shotgun (WGS) entry which is preliminary data.</text>
</comment>
<gene>
    <name evidence="3" type="ORF">LTR16_005980</name>
</gene>
<sequence>MGIKSDSPNLYASAGTAADENVPSTGERDGAFIPQTDEQGYRIREEPMGMKRRIKVVLMGAGASTLNFLKKAEEQLDQVDITVYEKNRDVGGTWLEN</sequence>
<dbReference type="PANTHER" id="PTHR42877:SF7">
    <property type="entry name" value="FLAVIN-BINDING MONOOXYGENASE-RELATED"/>
    <property type="match status" value="1"/>
</dbReference>
<feature type="compositionally biased region" description="Polar residues" evidence="2">
    <location>
        <begin position="1"/>
        <end position="10"/>
    </location>
</feature>
<protein>
    <recommendedName>
        <fullName evidence="5">Flavin-containing monooxygenase</fullName>
    </recommendedName>
</protein>
<evidence type="ECO:0008006" key="5">
    <source>
        <dbReference type="Google" id="ProtNLM"/>
    </source>
</evidence>
<name>A0ABR0M583_9PEZI</name>
<organism evidence="3 4">
    <name type="scientific">Cryomyces antarcticus</name>
    <dbReference type="NCBI Taxonomy" id="329879"/>
    <lineage>
        <taxon>Eukaryota</taxon>
        <taxon>Fungi</taxon>
        <taxon>Dikarya</taxon>
        <taxon>Ascomycota</taxon>
        <taxon>Pezizomycotina</taxon>
        <taxon>Dothideomycetes</taxon>
        <taxon>Dothideomycetes incertae sedis</taxon>
        <taxon>Cryomyces</taxon>
    </lineage>
</organism>
<dbReference type="EMBL" id="JAVRRA010001047">
    <property type="protein sequence ID" value="KAK5282054.1"/>
    <property type="molecule type" value="Genomic_DNA"/>
</dbReference>
<evidence type="ECO:0000313" key="4">
    <source>
        <dbReference type="Proteomes" id="UP001357485"/>
    </source>
</evidence>
<evidence type="ECO:0000256" key="2">
    <source>
        <dbReference type="SAM" id="MobiDB-lite"/>
    </source>
</evidence>
<comment type="similarity">
    <text evidence="1">Belongs to the FAD-binding monooxygenase family.</text>
</comment>
<proteinExistence type="inferred from homology"/>